<evidence type="ECO:0000256" key="1">
    <source>
        <dbReference type="SAM" id="MobiDB-lite"/>
    </source>
</evidence>
<dbReference type="UCSC" id="ZK337.4">
    <property type="organism name" value="c. elegans"/>
</dbReference>
<reference evidence="2 3" key="1">
    <citation type="journal article" date="1998" name="Science">
        <title>Genome sequence of the nematode C. elegans: a platform for investigating biology.</title>
        <authorList>
            <consortium name="The C. elegans sequencing consortium"/>
            <person name="Sulson J.E."/>
            <person name="Waterston R."/>
        </authorList>
    </citation>
    <scope>NUCLEOTIDE SEQUENCE [LARGE SCALE GENOMIC DNA]</scope>
    <source>
        <strain evidence="2 3">Bristol N2</strain>
    </source>
</reference>
<evidence type="ECO:0000313" key="4">
    <source>
        <dbReference type="WormBase" id="ZK337.4"/>
    </source>
</evidence>
<dbReference type="AGR" id="WB:WBGene00006399"/>
<feature type="compositionally biased region" description="Acidic residues" evidence="1">
    <location>
        <begin position="56"/>
        <end position="69"/>
    </location>
</feature>
<dbReference type="RefSeq" id="NP_001364605.1">
    <property type="nucleotide sequence ID" value="NM_001377683.1"/>
</dbReference>
<dbReference type="PaxDb" id="6239-ZK337.4"/>
<proteinExistence type="predicted"/>
<protein>
    <submittedName>
        <fullName evidence="2">DBD_Tnp_Mut domain-containing protein</fullName>
    </submittedName>
</protein>
<dbReference type="Proteomes" id="UP000001940">
    <property type="component" value="Chromosome I"/>
</dbReference>
<accession>O46017</accession>
<dbReference type="InParanoid" id="O46017"/>
<dbReference type="STRING" id="6239.ZK337.4.1"/>
<dbReference type="GeneID" id="191284"/>
<dbReference type="HOGENOM" id="CLU_1157310_0_0_1"/>
<dbReference type="WormBase" id="ZK337.4">
    <property type="protein sequence ID" value="CE53881"/>
    <property type="gene ID" value="WBGene00006399"/>
    <property type="gene designation" value="tag-4"/>
</dbReference>
<name>O46017_CAEEL</name>
<organism evidence="2 3">
    <name type="scientific">Caenorhabditis elegans</name>
    <dbReference type="NCBI Taxonomy" id="6239"/>
    <lineage>
        <taxon>Eukaryota</taxon>
        <taxon>Metazoa</taxon>
        <taxon>Ecdysozoa</taxon>
        <taxon>Nematoda</taxon>
        <taxon>Chromadorea</taxon>
        <taxon>Rhabditida</taxon>
        <taxon>Rhabditina</taxon>
        <taxon>Rhabditomorpha</taxon>
        <taxon>Rhabditoidea</taxon>
        <taxon>Rhabditidae</taxon>
        <taxon>Peloderinae</taxon>
        <taxon>Caenorhabditis</taxon>
    </lineage>
</organism>
<dbReference type="AlphaFoldDB" id="O46017"/>
<keyword evidence="3" id="KW-1185">Reference proteome</keyword>
<evidence type="ECO:0000313" key="3">
    <source>
        <dbReference type="Proteomes" id="UP000001940"/>
    </source>
</evidence>
<dbReference type="KEGG" id="cel:CELE_ZK337.4"/>
<dbReference type="EMBL" id="BX284601">
    <property type="protein sequence ID" value="CAB05009.3"/>
    <property type="molecule type" value="Genomic_DNA"/>
</dbReference>
<feature type="compositionally biased region" description="Basic and acidic residues" evidence="1">
    <location>
        <begin position="71"/>
        <end position="94"/>
    </location>
</feature>
<gene>
    <name evidence="2 4" type="primary">tag-4</name>
    <name evidence="2" type="ORF">CELE_ZK337.4</name>
    <name evidence="4" type="ORF">ZK337.4</name>
</gene>
<evidence type="ECO:0000313" key="2">
    <source>
        <dbReference type="EMBL" id="CAB05009.3"/>
    </source>
</evidence>
<feature type="region of interest" description="Disordered" evidence="1">
    <location>
        <begin position="56"/>
        <end position="114"/>
    </location>
</feature>
<dbReference type="CTD" id="191284"/>
<sequence length="224" mass="25855">MTEERASPFQQLCGKNESYDFLEIPEGTFDEIAMSEDDQMEVAAFDSMFPKQYFDDLLDDDMGYEEPENEANVRENGGETENVEKKLEENKDNEGAAEEQNDQQKKEVNNNNHSQELSPLYIELILNDDIFDSSPPAPNRDYVYNDKEFKKDAERARIWWENSKGKLNVYVRKNTGKMRITACSVGAFACQTIKKRSPKRELVSTTHNARSRRKTIFQGVSLLI</sequence>